<keyword evidence="2" id="KW-1185">Reference proteome</keyword>
<reference evidence="1 2" key="1">
    <citation type="submission" date="2019-06" db="EMBL/GenBank/DDBJ databases">
        <title>Sequencing the genomes of 1000 actinobacteria strains.</title>
        <authorList>
            <person name="Klenk H.-P."/>
        </authorList>
    </citation>
    <scope>NUCLEOTIDE SEQUENCE [LARGE SCALE GENOMIC DNA]</scope>
    <source>
        <strain evidence="1 2">DSM 41649</strain>
    </source>
</reference>
<evidence type="ECO:0000313" key="1">
    <source>
        <dbReference type="EMBL" id="TWE15548.1"/>
    </source>
</evidence>
<dbReference type="EMBL" id="VIVR01000001">
    <property type="protein sequence ID" value="TWE15548.1"/>
    <property type="molecule type" value="Genomic_DNA"/>
</dbReference>
<name>A0A561EIV8_9ACTN</name>
<dbReference type="Proteomes" id="UP000318416">
    <property type="component" value="Unassembled WGS sequence"/>
</dbReference>
<protein>
    <recommendedName>
        <fullName evidence="3">Dirigent-like protein</fullName>
    </recommendedName>
</protein>
<dbReference type="AlphaFoldDB" id="A0A561EIV8"/>
<gene>
    <name evidence="1" type="ORF">FB465_0448</name>
</gene>
<evidence type="ECO:0000313" key="2">
    <source>
        <dbReference type="Proteomes" id="UP000318416"/>
    </source>
</evidence>
<dbReference type="OrthoDB" id="4353538at2"/>
<comment type="caution">
    <text evidence="1">The sequence shown here is derived from an EMBL/GenBank/DDBJ whole genome shotgun (WGS) entry which is preliminary data.</text>
</comment>
<accession>A0A561EIV8</accession>
<dbReference type="InterPro" id="IPR044859">
    <property type="entry name" value="Allene_oxi_cyc_Dirigent"/>
</dbReference>
<dbReference type="Gene3D" id="2.40.480.10">
    <property type="entry name" value="Allene oxide cyclase-like"/>
    <property type="match status" value="1"/>
</dbReference>
<proteinExistence type="predicted"/>
<evidence type="ECO:0008006" key="3">
    <source>
        <dbReference type="Google" id="ProtNLM"/>
    </source>
</evidence>
<dbReference type="RefSeq" id="WP_145787091.1">
    <property type="nucleotide sequence ID" value="NZ_BAAABR010000028.1"/>
</dbReference>
<organism evidence="1 2">
    <name type="scientific">Kitasatospora atroaurantiaca</name>
    <dbReference type="NCBI Taxonomy" id="285545"/>
    <lineage>
        <taxon>Bacteria</taxon>
        <taxon>Bacillati</taxon>
        <taxon>Actinomycetota</taxon>
        <taxon>Actinomycetes</taxon>
        <taxon>Kitasatosporales</taxon>
        <taxon>Streptomycetaceae</taxon>
        <taxon>Kitasatospora</taxon>
    </lineage>
</organism>
<sequence>MDRTQPGRLRSLALTIGAVLTMLFVGVGVATPAAAGGPGHKEQTVRVLLLERDPFVGNGANPQPGDVLLFQEPAVDADGQVIGDAITRVQVFQEGSYMLDCTVRLAEGNLVFSGAELFEHIATESTFAVTGGTGRYSGAGGQVSVTPGGSVQGQPADLLTFHLKH</sequence>